<dbReference type="AlphaFoldDB" id="A0A813WV46"/>
<sequence length="146" mass="17413">MAKNINKFKDFNYIDNNQVRSSDLNIQSETDEQSNVSKTLKIVVNQTNDEKNVNAFEEQIILYVDRKFNEQMLKSENWTNNVVVKRFYNSMESLQNYRHDRNFKYKYNQNEFNKSRRLNSQGLRVEETLEEASEVVEVSSILTPRN</sequence>
<protein>
    <submittedName>
        <fullName evidence="1">Uncharacterized protein</fullName>
    </submittedName>
</protein>
<name>A0A813WV46_9BILA</name>
<accession>A0A813WV46</accession>
<comment type="caution">
    <text evidence="1">The sequence shown here is derived from an EMBL/GenBank/DDBJ whole genome shotgun (WGS) entry which is preliminary data.</text>
</comment>
<proteinExistence type="predicted"/>
<evidence type="ECO:0000313" key="1">
    <source>
        <dbReference type="EMBL" id="CAF0859112.1"/>
    </source>
</evidence>
<dbReference type="EMBL" id="CAJNOC010001373">
    <property type="protein sequence ID" value="CAF0859112.1"/>
    <property type="molecule type" value="Genomic_DNA"/>
</dbReference>
<keyword evidence="2" id="KW-1185">Reference proteome</keyword>
<dbReference type="Proteomes" id="UP000663879">
    <property type="component" value="Unassembled WGS sequence"/>
</dbReference>
<gene>
    <name evidence="1" type="ORF">OXX778_LOCUS9345</name>
</gene>
<reference evidence="1" key="1">
    <citation type="submission" date="2021-02" db="EMBL/GenBank/DDBJ databases">
        <authorList>
            <person name="Nowell W R."/>
        </authorList>
    </citation>
    <scope>NUCLEOTIDE SEQUENCE</scope>
    <source>
        <strain evidence="1">Ploen Becks lab</strain>
    </source>
</reference>
<evidence type="ECO:0000313" key="2">
    <source>
        <dbReference type="Proteomes" id="UP000663879"/>
    </source>
</evidence>
<organism evidence="1 2">
    <name type="scientific">Brachionus calyciflorus</name>
    <dbReference type="NCBI Taxonomy" id="104777"/>
    <lineage>
        <taxon>Eukaryota</taxon>
        <taxon>Metazoa</taxon>
        <taxon>Spiralia</taxon>
        <taxon>Gnathifera</taxon>
        <taxon>Rotifera</taxon>
        <taxon>Eurotatoria</taxon>
        <taxon>Monogononta</taxon>
        <taxon>Pseudotrocha</taxon>
        <taxon>Ploima</taxon>
        <taxon>Brachionidae</taxon>
        <taxon>Brachionus</taxon>
    </lineage>
</organism>